<accession>A0AB39HS23</accession>
<sequence>MNKLENKISLNVQGADKTIDVNINHVFNAGYAGSDQEKVQEHIDELAKLGVPTPETTPILFPVSNHLVTTDSEIQVQHKKTSGEIEYVLIWHNGDLYVTVGSDHTDRELETFSVPMSKQAYPNFIAKDAWRYEEVKNHWEQLELICWVKSGDKKELYQKGTCADLMKPEEWKELFAQLNVTEDGNVFYSATINTESNTLAFAESYEYELRDPVLQRSIKHSYNISILPKSIE</sequence>
<protein>
    <submittedName>
        <fullName evidence="1">DUF2848 family protein</fullName>
    </submittedName>
</protein>
<proteinExistence type="predicted"/>
<reference evidence="1" key="1">
    <citation type="submission" date="2024-07" db="EMBL/GenBank/DDBJ databases">
        <title>Halotolerant mesophilic bacterium Ornithinibacillus sp. 4-3, sp. nov., isolated from soil.</title>
        <authorList>
            <person name="Sidarenka A.V."/>
            <person name="Guliayeva D.E."/>
            <person name="Leanovich S.I."/>
            <person name="Hileuskaya K.S."/>
            <person name="Akhremchuk A.E."/>
            <person name="Sikolenko M.A."/>
            <person name="Valentovich L.N."/>
        </authorList>
    </citation>
    <scope>NUCLEOTIDE SEQUENCE</scope>
    <source>
        <strain evidence="1">4-3</strain>
    </source>
</reference>
<gene>
    <name evidence="1" type="ORF">AB4Y30_02050</name>
</gene>
<dbReference type="AlphaFoldDB" id="A0AB39HS23"/>
<dbReference type="InterPro" id="IPR021269">
    <property type="entry name" value="DUF2848"/>
</dbReference>
<name>A0AB39HS23_9BACI</name>
<evidence type="ECO:0000313" key="1">
    <source>
        <dbReference type="EMBL" id="XDK33173.1"/>
    </source>
</evidence>
<dbReference type="Pfam" id="PF11010">
    <property type="entry name" value="DUF2848"/>
    <property type="match status" value="1"/>
</dbReference>
<dbReference type="RefSeq" id="WP_368653856.1">
    <property type="nucleotide sequence ID" value="NZ_CP162599.1"/>
</dbReference>
<organism evidence="1">
    <name type="scientific">Ornithinibacillus sp. 4-3</name>
    <dbReference type="NCBI Taxonomy" id="3231488"/>
    <lineage>
        <taxon>Bacteria</taxon>
        <taxon>Bacillati</taxon>
        <taxon>Bacillota</taxon>
        <taxon>Bacilli</taxon>
        <taxon>Bacillales</taxon>
        <taxon>Bacillaceae</taxon>
        <taxon>Ornithinibacillus</taxon>
    </lineage>
</organism>
<dbReference type="EMBL" id="CP162599">
    <property type="protein sequence ID" value="XDK33173.1"/>
    <property type="molecule type" value="Genomic_DNA"/>
</dbReference>